<evidence type="ECO:0000256" key="4">
    <source>
        <dbReference type="ARBA" id="ARBA00022777"/>
    </source>
</evidence>
<evidence type="ECO:0000313" key="10">
    <source>
        <dbReference type="EMBL" id="QSB12870.1"/>
    </source>
</evidence>
<dbReference type="AlphaFoldDB" id="A0A895YF99"/>
<dbReference type="GO" id="GO:0005524">
    <property type="term" value="F:ATP binding"/>
    <property type="evidence" value="ECO:0007669"/>
    <property type="project" value="UniProtKB-KW"/>
</dbReference>
<evidence type="ECO:0000256" key="7">
    <source>
        <dbReference type="RuleBase" id="RU003733"/>
    </source>
</evidence>
<dbReference type="InterPro" id="IPR018485">
    <property type="entry name" value="FGGY_C"/>
</dbReference>
<sequence length="485" mass="51000">MIPSTGHVLAVDQGTSSTKAIALDAQGRVVARESVPVAQRYPRPGWVEQDPVEIADGVRTVLARLAARLPGPVAGVGLSTQRESVTLWETAGHTAVAPLLSWQDRRTAGAAATLARYADEVRSVTGLPLDPMFSALKLRWLLDAADRSRPLTAGTVDAWLLAQLTGARRVELGNASRTQLLDIESAAWSGRMLEIFGIPAEVLPEVVVSTAHSDPIRQLPGLEGVPVTAVLADSHASLFAHGPGRSPAVKVTYGTGSSVIGTGAGEDRSGPLVRTIAWAAPDPLHAFEGNILSSGSTLTWLARLLNLTPADLAARARPSAEPGGPDLVPAFAGLGAPWWDPAATGTISGLTLDTDVAQLAWAALESIALQVEDVLRAAALPTDLPILADGGGAANPRLMQLQADLSQRTVWRSDTAELSAVGAAHLAGLSAGVWDDEQLLRLPRPHTPFHPKRSAEAAAARIARWHDALARARLRPPDRHGPEEQ</sequence>
<evidence type="ECO:0000259" key="8">
    <source>
        <dbReference type="Pfam" id="PF00370"/>
    </source>
</evidence>
<evidence type="ECO:0000256" key="2">
    <source>
        <dbReference type="ARBA" id="ARBA00022679"/>
    </source>
</evidence>
<dbReference type="SUPFAM" id="SSF53067">
    <property type="entry name" value="Actin-like ATPase domain"/>
    <property type="match status" value="2"/>
</dbReference>
<evidence type="ECO:0000256" key="1">
    <source>
        <dbReference type="ARBA" id="ARBA00009156"/>
    </source>
</evidence>
<name>A0A895YF99_9ACTN</name>
<evidence type="ECO:0000256" key="3">
    <source>
        <dbReference type="ARBA" id="ARBA00022741"/>
    </source>
</evidence>
<proteinExistence type="inferred from homology"/>
<gene>
    <name evidence="10" type="ORF">JQS43_14420</name>
</gene>
<feature type="domain" description="Carbohydrate kinase FGGY N-terminal" evidence="8">
    <location>
        <begin position="8"/>
        <end position="239"/>
    </location>
</feature>
<evidence type="ECO:0000313" key="11">
    <source>
        <dbReference type="Proteomes" id="UP000662857"/>
    </source>
</evidence>
<evidence type="ECO:0000256" key="5">
    <source>
        <dbReference type="ARBA" id="ARBA00022840"/>
    </source>
</evidence>
<keyword evidence="4 7" id="KW-0418">Kinase</keyword>
<dbReference type="InterPro" id="IPR000577">
    <property type="entry name" value="Carb_kinase_FGGY"/>
</dbReference>
<dbReference type="EMBL" id="CP070499">
    <property type="protein sequence ID" value="QSB12870.1"/>
    <property type="molecule type" value="Genomic_DNA"/>
</dbReference>
<dbReference type="PANTHER" id="PTHR10196">
    <property type="entry name" value="SUGAR KINASE"/>
    <property type="match status" value="1"/>
</dbReference>
<dbReference type="KEGG" id="nhy:JQS43_14420"/>
<evidence type="ECO:0000256" key="6">
    <source>
        <dbReference type="ARBA" id="ARBA00043149"/>
    </source>
</evidence>
<protein>
    <recommendedName>
        <fullName evidence="6">ATP:glycerol 3-phosphotransferase</fullName>
    </recommendedName>
</protein>
<organism evidence="10 11">
    <name type="scientific">Natronosporangium hydrolyticum</name>
    <dbReference type="NCBI Taxonomy" id="2811111"/>
    <lineage>
        <taxon>Bacteria</taxon>
        <taxon>Bacillati</taxon>
        <taxon>Actinomycetota</taxon>
        <taxon>Actinomycetes</taxon>
        <taxon>Micromonosporales</taxon>
        <taxon>Micromonosporaceae</taxon>
        <taxon>Natronosporangium</taxon>
    </lineage>
</organism>
<dbReference type="Pfam" id="PF00370">
    <property type="entry name" value="FGGY_N"/>
    <property type="match status" value="1"/>
</dbReference>
<dbReference type="PROSITE" id="PS00445">
    <property type="entry name" value="FGGY_KINASES_2"/>
    <property type="match status" value="1"/>
</dbReference>
<keyword evidence="2 7" id="KW-0808">Transferase</keyword>
<dbReference type="RefSeq" id="WP_239674915.1">
    <property type="nucleotide sequence ID" value="NZ_CP070499.1"/>
</dbReference>
<evidence type="ECO:0000259" key="9">
    <source>
        <dbReference type="Pfam" id="PF02782"/>
    </source>
</evidence>
<dbReference type="GO" id="GO:0004370">
    <property type="term" value="F:glycerol kinase activity"/>
    <property type="evidence" value="ECO:0007669"/>
    <property type="project" value="TreeGrafter"/>
</dbReference>
<dbReference type="InterPro" id="IPR018483">
    <property type="entry name" value="Carb_kinase_FGGY_CS"/>
</dbReference>
<dbReference type="Proteomes" id="UP000662857">
    <property type="component" value="Chromosome"/>
</dbReference>
<dbReference type="GO" id="GO:0019563">
    <property type="term" value="P:glycerol catabolic process"/>
    <property type="evidence" value="ECO:0007669"/>
    <property type="project" value="TreeGrafter"/>
</dbReference>
<dbReference type="Pfam" id="PF02782">
    <property type="entry name" value="FGGY_C"/>
    <property type="match status" value="1"/>
</dbReference>
<keyword evidence="5" id="KW-0067">ATP-binding</keyword>
<dbReference type="InterPro" id="IPR018484">
    <property type="entry name" value="FGGY_N"/>
</dbReference>
<keyword evidence="3" id="KW-0547">Nucleotide-binding</keyword>
<feature type="domain" description="Carbohydrate kinase FGGY C-terminal" evidence="9">
    <location>
        <begin position="250"/>
        <end position="430"/>
    </location>
</feature>
<dbReference type="InterPro" id="IPR043129">
    <property type="entry name" value="ATPase_NBD"/>
</dbReference>
<keyword evidence="11" id="KW-1185">Reference proteome</keyword>
<reference evidence="10" key="1">
    <citation type="submission" date="2021-02" db="EMBL/GenBank/DDBJ databases">
        <title>Natrosporangium hydrolyticum gen. nov., sp. nov, a haloalkaliphilic actinobacterium from a soda solonchak soil.</title>
        <authorList>
            <person name="Sorokin D.Y."/>
            <person name="Khijniak T.V."/>
            <person name="Zakharycheva A.P."/>
            <person name="Boueva O.V."/>
            <person name="Ariskina E.V."/>
            <person name="Hahnke R.L."/>
            <person name="Bunk B."/>
            <person name="Sproer C."/>
            <person name="Schumann P."/>
            <person name="Evtushenko L.I."/>
            <person name="Kublanov I.V."/>
        </authorList>
    </citation>
    <scope>NUCLEOTIDE SEQUENCE</scope>
    <source>
        <strain evidence="10">DSM 106523</strain>
    </source>
</reference>
<dbReference type="PANTHER" id="PTHR10196:SF69">
    <property type="entry name" value="GLYCEROL KINASE"/>
    <property type="match status" value="1"/>
</dbReference>
<comment type="similarity">
    <text evidence="1 7">Belongs to the FGGY kinase family.</text>
</comment>
<dbReference type="Gene3D" id="3.30.420.40">
    <property type="match status" value="2"/>
</dbReference>
<dbReference type="GO" id="GO:0005829">
    <property type="term" value="C:cytosol"/>
    <property type="evidence" value="ECO:0007669"/>
    <property type="project" value="TreeGrafter"/>
</dbReference>
<dbReference type="PIRSF" id="PIRSF000538">
    <property type="entry name" value="GlpK"/>
    <property type="match status" value="1"/>
</dbReference>
<accession>A0A895YF99</accession>